<gene>
    <name evidence="2" type="ORF">A1O5_10098</name>
</gene>
<dbReference type="FunFam" id="3.40.225.10:FF:000009">
    <property type="entry name" value="Class II aldolase/adducin N-terminal"/>
    <property type="match status" value="1"/>
</dbReference>
<dbReference type="NCBIfam" id="NF004855">
    <property type="entry name" value="PRK06208.1"/>
    <property type="match status" value="1"/>
</dbReference>
<evidence type="ECO:0000313" key="3">
    <source>
        <dbReference type="Proteomes" id="UP000019471"/>
    </source>
</evidence>
<dbReference type="SUPFAM" id="SSF53639">
    <property type="entry name" value="AraD/HMP-PK domain-like"/>
    <property type="match status" value="1"/>
</dbReference>
<dbReference type="HOGENOM" id="CLU_006033_1_2_1"/>
<dbReference type="EMBL" id="AMGX01000018">
    <property type="protein sequence ID" value="EXJ66903.1"/>
    <property type="molecule type" value="Genomic_DNA"/>
</dbReference>
<dbReference type="Proteomes" id="UP000019471">
    <property type="component" value="Unassembled WGS sequence"/>
</dbReference>
<protein>
    <recommendedName>
        <fullName evidence="1">Class II aldolase/adducin N-terminal domain-containing protein</fullName>
    </recommendedName>
</protein>
<feature type="domain" description="Class II aldolase/adducin N-terminal" evidence="1">
    <location>
        <begin position="66"/>
        <end position="248"/>
    </location>
</feature>
<dbReference type="OrthoDB" id="3238794at2759"/>
<dbReference type="InterPro" id="IPR036409">
    <property type="entry name" value="Aldolase_II/adducin_N_sf"/>
</dbReference>
<dbReference type="PANTHER" id="PTHR10672">
    <property type="entry name" value="ADDUCIN"/>
    <property type="match status" value="1"/>
</dbReference>
<reference evidence="2 3" key="1">
    <citation type="submission" date="2013-03" db="EMBL/GenBank/DDBJ databases">
        <title>The Genome Sequence of Cladophialophora psammophila CBS 110553.</title>
        <authorList>
            <consortium name="The Broad Institute Genomics Platform"/>
            <person name="Cuomo C."/>
            <person name="de Hoog S."/>
            <person name="Gorbushina A."/>
            <person name="Walker B."/>
            <person name="Young S.K."/>
            <person name="Zeng Q."/>
            <person name="Gargeya S."/>
            <person name="Fitzgerald M."/>
            <person name="Haas B."/>
            <person name="Abouelleil A."/>
            <person name="Allen A.W."/>
            <person name="Alvarado L."/>
            <person name="Arachchi H.M."/>
            <person name="Berlin A.M."/>
            <person name="Chapman S.B."/>
            <person name="Gainer-Dewar J."/>
            <person name="Goldberg J."/>
            <person name="Griggs A."/>
            <person name="Gujja S."/>
            <person name="Hansen M."/>
            <person name="Howarth C."/>
            <person name="Imamovic A."/>
            <person name="Ireland A."/>
            <person name="Larimer J."/>
            <person name="McCowan C."/>
            <person name="Murphy C."/>
            <person name="Pearson M."/>
            <person name="Poon T.W."/>
            <person name="Priest M."/>
            <person name="Roberts A."/>
            <person name="Saif S."/>
            <person name="Shea T."/>
            <person name="Sisk P."/>
            <person name="Sykes S."/>
            <person name="Wortman J."/>
            <person name="Nusbaum C."/>
            <person name="Birren B."/>
        </authorList>
    </citation>
    <scope>NUCLEOTIDE SEQUENCE [LARGE SCALE GENOMIC DNA]</scope>
    <source>
        <strain evidence="2 3">CBS 110553</strain>
    </source>
</reference>
<dbReference type="PANTHER" id="PTHR10672:SF41">
    <property type="entry name" value="CLASS II ALDOLASE_ADDUCIN DOMAIN PROTEIN (AFU_ORTHOLOGUE AFUA_3G01330)"/>
    <property type="match status" value="1"/>
</dbReference>
<dbReference type="eggNOG" id="KOG3699">
    <property type="taxonomic scope" value="Eukaryota"/>
</dbReference>
<evidence type="ECO:0000313" key="2">
    <source>
        <dbReference type="EMBL" id="EXJ66903.1"/>
    </source>
</evidence>
<dbReference type="Gene3D" id="3.40.225.10">
    <property type="entry name" value="Class II aldolase/adducin N-terminal domain"/>
    <property type="match status" value="1"/>
</dbReference>
<dbReference type="Pfam" id="PF00596">
    <property type="entry name" value="Aldolase_II"/>
    <property type="match status" value="1"/>
</dbReference>
<proteinExistence type="predicted"/>
<keyword evidence="3" id="KW-1185">Reference proteome</keyword>
<sequence>MATCTTAGTETTRNYLSSDKLEALSSAASVTDKIPSPQNDTETKKLFIPSPPKFTDKLEEREYLKGRLALAFRIFAQHGFDEGFAGHITVRDPVDPTTFWVNPFGVAFSMMKSSDLILVDHEGHVIGGGSNRFLNTAAYLIHAAVHKARPDVVCAAHSHSLYGRSFCALGRPIDIITQDSCVFYNDLAVYNQFKGAVLNEKEGENIAKAIGSKKACLLQNHGILTVGQSIEAAVFWFVSLDKCCHGQLLADAAAGGRGEVTIKIDDEDAAFTYKAIGSPRAGWFSAKPLFDAIAEEVGDKYKH</sequence>
<dbReference type="InterPro" id="IPR051017">
    <property type="entry name" value="Aldolase-II_Adducin_sf"/>
</dbReference>
<dbReference type="AlphaFoldDB" id="W9WG70"/>
<organism evidence="2 3">
    <name type="scientific">Cladophialophora psammophila CBS 110553</name>
    <dbReference type="NCBI Taxonomy" id="1182543"/>
    <lineage>
        <taxon>Eukaryota</taxon>
        <taxon>Fungi</taxon>
        <taxon>Dikarya</taxon>
        <taxon>Ascomycota</taxon>
        <taxon>Pezizomycotina</taxon>
        <taxon>Eurotiomycetes</taxon>
        <taxon>Chaetothyriomycetidae</taxon>
        <taxon>Chaetothyriales</taxon>
        <taxon>Herpotrichiellaceae</taxon>
        <taxon>Cladophialophora</taxon>
    </lineage>
</organism>
<dbReference type="GO" id="GO:0051015">
    <property type="term" value="F:actin filament binding"/>
    <property type="evidence" value="ECO:0007669"/>
    <property type="project" value="TreeGrafter"/>
</dbReference>
<name>W9WG70_9EURO</name>
<dbReference type="InterPro" id="IPR001303">
    <property type="entry name" value="Aldolase_II/adducin_N"/>
</dbReference>
<dbReference type="STRING" id="1182543.W9WG70"/>
<accession>W9WG70</accession>
<evidence type="ECO:0000259" key="1">
    <source>
        <dbReference type="SMART" id="SM01007"/>
    </source>
</evidence>
<dbReference type="GO" id="GO:0005856">
    <property type="term" value="C:cytoskeleton"/>
    <property type="evidence" value="ECO:0007669"/>
    <property type="project" value="TreeGrafter"/>
</dbReference>
<comment type="caution">
    <text evidence="2">The sequence shown here is derived from an EMBL/GenBank/DDBJ whole genome shotgun (WGS) entry which is preliminary data.</text>
</comment>
<dbReference type="GeneID" id="19194793"/>
<dbReference type="RefSeq" id="XP_007748866.1">
    <property type="nucleotide sequence ID" value="XM_007750676.1"/>
</dbReference>
<dbReference type="SMART" id="SM01007">
    <property type="entry name" value="Aldolase_II"/>
    <property type="match status" value="1"/>
</dbReference>